<dbReference type="Proteomes" id="UP000032515">
    <property type="component" value="Unassembled WGS sequence"/>
</dbReference>
<reference evidence="1 2" key="1">
    <citation type="submission" date="2014-11" db="EMBL/GenBank/DDBJ databases">
        <title>Genomics and ecophysiology of heterotrophic nitrogen fixing bacteria isolated from estuarine surface water.</title>
        <authorList>
            <person name="Bentzon-Tilia M."/>
            <person name="Severin I."/>
            <person name="Hansen L.H."/>
            <person name="Riemann L."/>
        </authorList>
    </citation>
    <scope>NUCLEOTIDE SEQUENCE [LARGE SCALE GENOMIC DNA]</scope>
    <source>
        <strain evidence="1 2">BAL398</strain>
    </source>
</reference>
<dbReference type="PATRIC" id="fig|1076.23.peg.4019"/>
<gene>
    <name evidence="1" type="ORF">OO17_28450</name>
</gene>
<comment type="caution">
    <text evidence="1">The sequence shown here is derived from an EMBL/GenBank/DDBJ whole genome shotgun (WGS) entry which is preliminary data.</text>
</comment>
<organism evidence="1 2">
    <name type="scientific">Rhodopseudomonas palustris</name>
    <dbReference type="NCBI Taxonomy" id="1076"/>
    <lineage>
        <taxon>Bacteria</taxon>
        <taxon>Pseudomonadati</taxon>
        <taxon>Pseudomonadota</taxon>
        <taxon>Alphaproteobacteria</taxon>
        <taxon>Hyphomicrobiales</taxon>
        <taxon>Nitrobacteraceae</taxon>
        <taxon>Rhodopseudomonas</taxon>
    </lineage>
</organism>
<dbReference type="EMBL" id="JXXE01000752">
    <property type="protein sequence ID" value="KIZ33350.1"/>
    <property type="molecule type" value="Genomic_DNA"/>
</dbReference>
<protein>
    <submittedName>
        <fullName evidence="1">Uncharacterized protein</fullName>
    </submittedName>
</protein>
<accession>A0A0D7DYS6</accession>
<sequence>MKKPKLELDEPQPKKIVRADKAPTEGYSLVVDGHFKSHYDTVEAAEEAAMALKNKYQMLQVQVYDAVTKTRSMIEWPAPV</sequence>
<dbReference type="AlphaFoldDB" id="A0A0D7DYS6"/>
<proteinExistence type="predicted"/>
<dbReference type="OrthoDB" id="8265523at2"/>
<name>A0A0D7DYS6_RHOPL</name>
<dbReference type="RefSeq" id="WP_044418449.1">
    <property type="nucleotide sequence ID" value="NZ_JXXE01000752.1"/>
</dbReference>
<evidence type="ECO:0000313" key="2">
    <source>
        <dbReference type="Proteomes" id="UP000032515"/>
    </source>
</evidence>
<evidence type="ECO:0000313" key="1">
    <source>
        <dbReference type="EMBL" id="KIZ33350.1"/>
    </source>
</evidence>